<comment type="caution">
    <text evidence="1">The sequence shown here is derived from an EMBL/GenBank/DDBJ whole genome shotgun (WGS) entry which is preliminary data.</text>
</comment>
<evidence type="ECO:0000313" key="2">
    <source>
        <dbReference type="Proteomes" id="UP000024547"/>
    </source>
</evidence>
<proteinExistence type="predicted"/>
<dbReference type="STRING" id="1280948.HY36_14975"/>
<reference evidence="1 2" key="1">
    <citation type="journal article" date="2014" name="Antonie Van Leeuwenhoek">
        <title>Hyphomonas beringensis sp. nov. and Hyphomonas chukchiensis sp. nov., isolated from surface seawater of the Bering Sea and Chukchi Sea.</title>
        <authorList>
            <person name="Li C."/>
            <person name="Lai Q."/>
            <person name="Li G."/>
            <person name="Dong C."/>
            <person name="Wang J."/>
            <person name="Liao Y."/>
            <person name="Shao Z."/>
        </authorList>
    </citation>
    <scope>NUCLEOTIDE SEQUENCE [LARGE SCALE GENOMIC DNA]</scope>
    <source>
        <strain evidence="1 2">22II1-22F38</strain>
    </source>
</reference>
<dbReference type="GeneID" id="92500280"/>
<gene>
    <name evidence="1" type="ORF">HY36_14975</name>
</gene>
<evidence type="ECO:0000313" key="1">
    <source>
        <dbReference type="EMBL" id="KCZ63033.1"/>
    </source>
</evidence>
<dbReference type="PATRIC" id="fig|1280948.3.peg.1228"/>
<accession>A0A059E5W2</accession>
<dbReference type="EMBL" id="AWFH01000007">
    <property type="protein sequence ID" value="KCZ63033.1"/>
    <property type="molecule type" value="Genomic_DNA"/>
</dbReference>
<dbReference type="OrthoDB" id="7632559at2"/>
<dbReference type="Proteomes" id="UP000024547">
    <property type="component" value="Unassembled WGS sequence"/>
</dbReference>
<name>A0A059E5W2_9PROT</name>
<keyword evidence="2" id="KW-1185">Reference proteome</keyword>
<sequence>MSAKLLPFQPVSEPLAAAGGRHEALRDWMETHTRILGFWMDRLIEDGDSEDIVSMLHRQQSWLAMMQDRLVGG</sequence>
<protein>
    <submittedName>
        <fullName evidence="1">Uncharacterized protein</fullName>
    </submittedName>
</protein>
<dbReference type="RefSeq" id="WP_035549864.1">
    <property type="nucleotide sequence ID" value="NZ_AWFH01000007.1"/>
</dbReference>
<organism evidence="1 2">
    <name type="scientific">Hyphomonas atlantica</name>
    <dbReference type="NCBI Taxonomy" id="1280948"/>
    <lineage>
        <taxon>Bacteria</taxon>
        <taxon>Pseudomonadati</taxon>
        <taxon>Pseudomonadota</taxon>
        <taxon>Alphaproteobacteria</taxon>
        <taxon>Hyphomonadales</taxon>
        <taxon>Hyphomonadaceae</taxon>
        <taxon>Hyphomonas</taxon>
    </lineage>
</organism>
<dbReference type="AlphaFoldDB" id="A0A059E5W2"/>